<dbReference type="EMBL" id="CADEPM010000005">
    <property type="protein sequence ID" value="CAB3406597.1"/>
    <property type="molecule type" value="Genomic_DNA"/>
</dbReference>
<reference evidence="2 3" key="1">
    <citation type="submission" date="2020-04" db="EMBL/GenBank/DDBJ databases">
        <authorList>
            <person name="Laetsch R D."/>
            <person name="Stevens L."/>
            <person name="Kumar S."/>
            <person name="Blaxter L. M."/>
        </authorList>
    </citation>
    <scope>NUCLEOTIDE SEQUENCE [LARGE SCALE GENOMIC DNA]</scope>
</reference>
<sequence>MLVNHLWVFAFFGVAFAFFPTLQEVNIFADLPPKFPQNYRARIEQIVSNDDYTFAMMSERAIKLAQEIGDAKLEKIINEQPVASYMHTEDISRFVEYFGPRMEKLIAKMPKKVAKFNNVTEYFRRFYETHLTYFAPGLNAFFAIVKNEGFPDKNMRDVYDHMQSDANYYLKLTKKSSEYRDRIQPVADDFGDYFYYNDSNKYTVKQIKAAIETLKKRLSKEDLEILDRLIRETAEWNIKRLNESQ</sequence>
<evidence type="ECO:0000313" key="3">
    <source>
        <dbReference type="Proteomes" id="UP000494206"/>
    </source>
</evidence>
<keyword evidence="3" id="KW-1185">Reference proteome</keyword>
<accession>A0A8S1ESG7</accession>
<name>A0A8S1ESG7_9PELO</name>
<gene>
    <name evidence="2" type="ORF">CBOVIS_LOCUS8652</name>
</gene>
<feature type="signal peptide" evidence="1">
    <location>
        <begin position="1"/>
        <end position="17"/>
    </location>
</feature>
<keyword evidence="1" id="KW-0732">Signal</keyword>
<organism evidence="2 3">
    <name type="scientific">Caenorhabditis bovis</name>
    <dbReference type="NCBI Taxonomy" id="2654633"/>
    <lineage>
        <taxon>Eukaryota</taxon>
        <taxon>Metazoa</taxon>
        <taxon>Ecdysozoa</taxon>
        <taxon>Nematoda</taxon>
        <taxon>Chromadorea</taxon>
        <taxon>Rhabditida</taxon>
        <taxon>Rhabditina</taxon>
        <taxon>Rhabditomorpha</taxon>
        <taxon>Rhabditoidea</taxon>
        <taxon>Rhabditidae</taxon>
        <taxon>Peloderinae</taxon>
        <taxon>Caenorhabditis</taxon>
    </lineage>
</organism>
<comment type="caution">
    <text evidence="2">The sequence shown here is derived from an EMBL/GenBank/DDBJ whole genome shotgun (WGS) entry which is preliminary data.</text>
</comment>
<dbReference type="Proteomes" id="UP000494206">
    <property type="component" value="Unassembled WGS sequence"/>
</dbReference>
<dbReference type="AlphaFoldDB" id="A0A8S1ESG7"/>
<proteinExistence type="predicted"/>
<evidence type="ECO:0000256" key="1">
    <source>
        <dbReference type="SAM" id="SignalP"/>
    </source>
</evidence>
<protein>
    <submittedName>
        <fullName evidence="2">Uncharacterized protein</fullName>
    </submittedName>
</protein>
<feature type="chain" id="PRO_5035844913" evidence="1">
    <location>
        <begin position="18"/>
        <end position="245"/>
    </location>
</feature>
<evidence type="ECO:0000313" key="2">
    <source>
        <dbReference type="EMBL" id="CAB3406597.1"/>
    </source>
</evidence>